<dbReference type="RefSeq" id="XP_022111695.1">
    <property type="nucleotide sequence ID" value="XM_022256003.1"/>
</dbReference>
<evidence type="ECO:0000256" key="5">
    <source>
        <dbReference type="ARBA" id="ARBA00023136"/>
    </source>
</evidence>
<accession>A0A8B8A445</accession>
<dbReference type="Pfam" id="PF00002">
    <property type="entry name" value="7tm_2"/>
    <property type="match status" value="1"/>
</dbReference>
<dbReference type="PRINTS" id="PR00249">
    <property type="entry name" value="GPCRSECRETIN"/>
</dbReference>
<feature type="transmembrane region" description="Helical" evidence="7">
    <location>
        <begin position="284"/>
        <end position="306"/>
    </location>
</feature>
<feature type="transmembrane region" description="Helical" evidence="7">
    <location>
        <begin position="174"/>
        <end position="202"/>
    </location>
</feature>
<evidence type="ECO:0000256" key="2">
    <source>
        <dbReference type="ARBA" id="ARBA00022692"/>
    </source>
</evidence>
<keyword evidence="10" id="KW-1185">Reference proteome</keyword>
<dbReference type="OrthoDB" id="10037534at2759"/>
<protein>
    <submittedName>
        <fullName evidence="11">Adhesion G-protein coupled receptor G2-like</fullName>
    </submittedName>
</protein>
<evidence type="ECO:0000313" key="10">
    <source>
        <dbReference type="Proteomes" id="UP000694845"/>
    </source>
</evidence>
<feature type="non-terminal residue" evidence="11">
    <location>
        <position position="1"/>
    </location>
</feature>
<feature type="domain" description="GAIN-B" evidence="8">
    <location>
        <begin position="1"/>
        <end position="57"/>
    </location>
</feature>
<evidence type="ECO:0000259" key="8">
    <source>
        <dbReference type="PROSITE" id="PS50221"/>
    </source>
</evidence>
<feature type="domain" description="G-protein coupled receptors family 2 profile 2" evidence="9">
    <location>
        <begin position="69"/>
        <end position="308"/>
    </location>
</feature>
<keyword evidence="2 7" id="KW-0812">Transmembrane</keyword>
<dbReference type="GO" id="GO:0004930">
    <property type="term" value="F:G protein-coupled receptor activity"/>
    <property type="evidence" value="ECO:0007669"/>
    <property type="project" value="InterPro"/>
</dbReference>
<dbReference type="GO" id="GO:0007166">
    <property type="term" value="P:cell surface receptor signaling pathway"/>
    <property type="evidence" value="ECO:0007669"/>
    <property type="project" value="InterPro"/>
</dbReference>
<dbReference type="InterPro" id="IPR053066">
    <property type="entry name" value="ADGR_G7"/>
</dbReference>
<evidence type="ECO:0000313" key="11">
    <source>
        <dbReference type="RefSeq" id="XP_022111695.1"/>
    </source>
</evidence>
<feature type="transmembrane region" description="Helical" evidence="7">
    <location>
        <begin position="130"/>
        <end position="154"/>
    </location>
</feature>
<dbReference type="PANTHER" id="PTHR47767">
    <property type="entry name" value="ADHESION G PROTEIN-COUPLED RECEPTOR G7"/>
    <property type="match status" value="1"/>
</dbReference>
<keyword evidence="6" id="KW-1015">Disulfide bond</keyword>
<evidence type="ECO:0000256" key="6">
    <source>
        <dbReference type="ARBA" id="ARBA00023157"/>
    </source>
</evidence>
<dbReference type="Proteomes" id="UP000694845">
    <property type="component" value="Unplaced"/>
</dbReference>
<evidence type="ECO:0000256" key="1">
    <source>
        <dbReference type="ARBA" id="ARBA00004141"/>
    </source>
</evidence>
<gene>
    <name evidence="11" type="primary">LOC110990923</name>
</gene>
<dbReference type="Pfam" id="PF01825">
    <property type="entry name" value="GPS"/>
    <property type="match status" value="1"/>
</dbReference>
<keyword evidence="4 7" id="KW-1133">Transmembrane helix</keyword>
<feature type="transmembrane region" description="Helical" evidence="7">
    <location>
        <begin position="105"/>
        <end position="124"/>
    </location>
</feature>
<dbReference type="InterPro" id="IPR046338">
    <property type="entry name" value="GAIN_dom_sf"/>
</dbReference>
<dbReference type="SUPFAM" id="SSF81321">
    <property type="entry name" value="Family A G protein-coupled receptor-like"/>
    <property type="match status" value="1"/>
</dbReference>
<dbReference type="GO" id="GO:0016020">
    <property type="term" value="C:membrane"/>
    <property type="evidence" value="ECO:0007669"/>
    <property type="project" value="UniProtKB-SubCell"/>
</dbReference>
<comment type="subcellular location">
    <subcellularLocation>
        <location evidence="1">Membrane</location>
        <topology evidence="1">Multi-pass membrane protein</topology>
    </subcellularLocation>
</comment>
<dbReference type="PROSITE" id="PS50261">
    <property type="entry name" value="G_PROTEIN_RECEP_F2_4"/>
    <property type="match status" value="1"/>
</dbReference>
<dbReference type="InterPro" id="IPR057244">
    <property type="entry name" value="GAIN_B"/>
</dbReference>
<evidence type="ECO:0000256" key="3">
    <source>
        <dbReference type="ARBA" id="ARBA00022729"/>
    </source>
</evidence>
<reference evidence="11" key="1">
    <citation type="submission" date="2025-08" db="UniProtKB">
        <authorList>
            <consortium name="RefSeq"/>
        </authorList>
    </citation>
    <scope>IDENTIFICATION</scope>
</reference>
<dbReference type="OMA" id="QDPETNW"/>
<feature type="transmembrane region" description="Helical" evidence="7">
    <location>
        <begin position="71"/>
        <end position="93"/>
    </location>
</feature>
<sequence length="376" mass="42228">EESSSVHCVSWNFELEDGIGDWTTAGCELVEATNDRVKCNCTHATNFAILVDVKGQAPDDGDRSPKKALDIISQVGCVLSIIALTITMVIYLTIRKLRKRKSRQIFIHFCFSLLMLYVIFLTGVDNAKGSGGGCVFVGALLHYLTLTTMMWMAVEARNMYVSTVKVFPEDTRRYMLKASLVAWGSPLIVLTITLAAATHHYINDHYCFLRPDLVLYIGLLTPIGLILIHNIVTFVLVMRSLLKVKEISRSQQISKRLQNAVGISVLLGLTWCFGFLVINEAAFAFQLIFCLANSFQGVVVFILFCVCREEVRTALSPYMQRICCGREYHLPIMHPDKPTDAEMVPLRRIPNSHPGQLPIWICPLQHHSNSHEANHT</sequence>
<proteinExistence type="predicted"/>
<dbReference type="AlphaFoldDB" id="A0A8B8A445"/>
<dbReference type="PROSITE" id="PS50221">
    <property type="entry name" value="GAIN_B"/>
    <property type="match status" value="1"/>
</dbReference>
<dbReference type="InterPro" id="IPR000832">
    <property type="entry name" value="GPCR_2_secretin-like"/>
</dbReference>
<dbReference type="PROSITE" id="PS00650">
    <property type="entry name" value="G_PROTEIN_RECEP_F2_2"/>
    <property type="match status" value="1"/>
</dbReference>
<evidence type="ECO:0000256" key="4">
    <source>
        <dbReference type="ARBA" id="ARBA00022989"/>
    </source>
</evidence>
<keyword evidence="5 7" id="KW-0472">Membrane</keyword>
<dbReference type="InterPro" id="IPR000203">
    <property type="entry name" value="GPS"/>
</dbReference>
<dbReference type="Gene3D" id="2.60.220.50">
    <property type="match status" value="1"/>
</dbReference>
<dbReference type="PANTHER" id="PTHR47767:SF1">
    <property type="entry name" value="ADHESION G PROTEIN-COUPLED RECEPTOR G7"/>
    <property type="match status" value="1"/>
</dbReference>
<feature type="transmembrane region" description="Helical" evidence="7">
    <location>
        <begin position="214"/>
        <end position="238"/>
    </location>
</feature>
<evidence type="ECO:0000259" key="9">
    <source>
        <dbReference type="PROSITE" id="PS50261"/>
    </source>
</evidence>
<dbReference type="GeneID" id="110990923"/>
<dbReference type="CDD" id="cd15040">
    <property type="entry name" value="7tmB2_Adhesion"/>
    <property type="match status" value="1"/>
</dbReference>
<dbReference type="InterPro" id="IPR017981">
    <property type="entry name" value="GPCR_2-like_7TM"/>
</dbReference>
<dbReference type="Gene3D" id="1.20.1070.10">
    <property type="entry name" value="Rhodopsin 7-helix transmembrane proteins"/>
    <property type="match status" value="1"/>
</dbReference>
<evidence type="ECO:0000256" key="7">
    <source>
        <dbReference type="SAM" id="Phobius"/>
    </source>
</evidence>
<dbReference type="SMART" id="SM00303">
    <property type="entry name" value="GPS"/>
    <property type="match status" value="1"/>
</dbReference>
<organism evidence="10 11">
    <name type="scientific">Acanthaster planci</name>
    <name type="common">Crown-of-thorns starfish</name>
    <dbReference type="NCBI Taxonomy" id="133434"/>
    <lineage>
        <taxon>Eukaryota</taxon>
        <taxon>Metazoa</taxon>
        <taxon>Echinodermata</taxon>
        <taxon>Eleutherozoa</taxon>
        <taxon>Asterozoa</taxon>
        <taxon>Asteroidea</taxon>
        <taxon>Valvatacea</taxon>
        <taxon>Valvatida</taxon>
        <taxon>Acanthasteridae</taxon>
        <taxon>Acanthaster</taxon>
    </lineage>
</organism>
<keyword evidence="3" id="KW-0732">Signal</keyword>
<dbReference type="InterPro" id="IPR017983">
    <property type="entry name" value="GPCR_2_secretin-like_CS"/>
</dbReference>
<dbReference type="KEGG" id="aplc:110990923"/>
<name>A0A8B8A445_ACAPL</name>
<feature type="transmembrane region" description="Helical" evidence="7">
    <location>
        <begin position="259"/>
        <end position="278"/>
    </location>
</feature>